<dbReference type="AlphaFoldDB" id="A0A0M4TJL5"/>
<evidence type="ECO:0000313" key="4">
    <source>
        <dbReference type="Proteomes" id="UP000062645"/>
    </source>
</evidence>
<dbReference type="KEGG" id="npz:ACX27_08945"/>
<dbReference type="STRING" id="224013.ACX27_08945"/>
<feature type="binding site" evidence="1">
    <location>
        <position position="995"/>
    </location>
    <ligand>
        <name>Zn(2+)</name>
        <dbReference type="ChEBI" id="CHEBI:29105"/>
    </ligand>
</feature>
<keyword evidence="4" id="KW-1185">Reference proteome</keyword>
<name>A0A0M4TJL5_9NOSO</name>
<dbReference type="GO" id="GO:0046872">
    <property type="term" value="F:metal ion binding"/>
    <property type="evidence" value="ECO:0007669"/>
    <property type="project" value="UniProtKB-KW"/>
</dbReference>
<dbReference type="InterPro" id="IPR012341">
    <property type="entry name" value="6hp_glycosidase-like_sf"/>
</dbReference>
<evidence type="ECO:0000259" key="2">
    <source>
        <dbReference type="Pfam" id="PF13575"/>
    </source>
</evidence>
<dbReference type="Pfam" id="PF05147">
    <property type="entry name" value="LANC_like"/>
    <property type="match status" value="1"/>
</dbReference>
<dbReference type="InterPro" id="IPR007822">
    <property type="entry name" value="LANC-like"/>
</dbReference>
<evidence type="ECO:0000256" key="1">
    <source>
        <dbReference type="PIRSR" id="PIRSR607822-1"/>
    </source>
</evidence>
<feature type="domain" description="Lantibiotic biosynthesis protein dehydration" evidence="2">
    <location>
        <begin position="222"/>
        <end position="598"/>
    </location>
</feature>
<dbReference type="InterPro" id="IPR017146">
    <property type="entry name" value="Lanti_2_LanM"/>
</dbReference>
<dbReference type="PATRIC" id="fig|224013.5.peg.2173"/>
<keyword evidence="1" id="KW-0862">Zinc</keyword>
<feature type="binding site" evidence="1">
    <location>
        <position position="949"/>
    </location>
    <ligand>
        <name>Zn(2+)</name>
        <dbReference type="ChEBI" id="CHEBI:29105"/>
    </ligand>
</feature>
<dbReference type="RefSeq" id="WP_062291110.1">
    <property type="nucleotide sequence ID" value="NZ_CP012036.1"/>
</dbReference>
<dbReference type="GO" id="GO:0005975">
    <property type="term" value="P:carbohydrate metabolic process"/>
    <property type="evidence" value="ECO:0007669"/>
    <property type="project" value="InterPro"/>
</dbReference>
<dbReference type="SUPFAM" id="SSF158745">
    <property type="entry name" value="LanC-like"/>
    <property type="match status" value="1"/>
</dbReference>
<dbReference type="Gene3D" id="1.50.10.10">
    <property type="match status" value="1"/>
</dbReference>
<dbReference type="NCBIfam" id="TIGR03897">
    <property type="entry name" value="lanti_2_LanM"/>
    <property type="match status" value="1"/>
</dbReference>
<feature type="binding site" evidence="1">
    <location>
        <position position="994"/>
    </location>
    <ligand>
        <name>Zn(2+)</name>
        <dbReference type="ChEBI" id="CHEBI:29105"/>
    </ligand>
</feature>
<accession>A0A0M4TJL5</accession>
<evidence type="ECO:0000313" key="3">
    <source>
        <dbReference type="EMBL" id="ALF52949.1"/>
    </source>
</evidence>
<protein>
    <submittedName>
        <fullName evidence="3">Lanthionine synthetase</fullName>
    </submittedName>
</protein>
<dbReference type="CDD" id="cd04792">
    <property type="entry name" value="LanM-like"/>
    <property type="match status" value="1"/>
</dbReference>
<gene>
    <name evidence="3" type="ORF">ACX27_08945</name>
</gene>
<reference evidence="4" key="1">
    <citation type="submission" date="2015-07" db="EMBL/GenBank/DDBJ databases">
        <title>Genome Of Nitrogen-Fixing Cyanobacterium Nostoc piscinale CENA21 From Solimoes/Amazon River Floodplain Sediments And Comparative Genomics To Uncover Biosynthetic Natural Products Potential.</title>
        <authorList>
            <person name="Leao T.F."/>
            <person name="Leao P.N."/>
            <person name="Guimaraes P.I."/>
            <person name="de Melo A.G.C."/>
            <person name="Ramos R.T.J."/>
            <person name="Silva A."/>
            <person name="Fiore M.F."/>
            <person name="Schneider M.P.C."/>
        </authorList>
    </citation>
    <scope>NUCLEOTIDE SEQUENCE [LARGE SCALE GENOMIC DNA]</scope>
    <source>
        <strain evidence="4">CENA21</strain>
    </source>
</reference>
<keyword evidence="1" id="KW-0479">Metal-binding</keyword>
<dbReference type="PRINTS" id="PR01950">
    <property type="entry name" value="LANCSUPER"/>
</dbReference>
<reference evidence="3 4" key="2">
    <citation type="journal article" date="2016" name="Genome Announc.">
        <title>Draft Genome Sequence of the N2-Fixing Cyanobacterium Nostoc piscinale CENA21, Isolated from the Brazilian Amazon Floodplain.</title>
        <authorList>
            <person name="Leao T."/>
            <person name="Guimaraes P.I."/>
            <person name="de Melo A.G."/>
            <person name="Ramos R.T."/>
            <person name="Leao P.N."/>
            <person name="Silva A."/>
            <person name="Fiore M.F."/>
            <person name="Schneider M.P."/>
        </authorList>
    </citation>
    <scope>NUCLEOTIDE SEQUENCE [LARGE SCALE GENOMIC DNA]</scope>
    <source>
        <strain evidence="3 4">CENA21</strain>
    </source>
</reference>
<proteinExistence type="predicted"/>
<dbReference type="PRINTS" id="PR01955">
    <property type="entry name" value="LANCFRANKIA"/>
</dbReference>
<dbReference type="EMBL" id="CP012036">
    <property type="protein sequence ID" value="ALF52949.1"/>
    <property type="molecule type" value="Genomic_DNA"/>
</dbReference>
<dbReference type="Proteomes" id="UP000062645">
    <property type="component" value="Chromosome"/>
</dbReference>
<dbReference type="GO" id="GO:0031179">
    <property type="term" value="P:peptide modification"/>
    <property type="evidence" value="ECO:0007669"/>
    <property type="project" value="InterPro"/>
</dbReference>
<dbReference type="InterPro" id="IPR025410">
    <property type="entry name" value="Lant_dehyd"/>
</dbReference>
<dbReference type="SMART" id="SM01260">
    <property type="entry name" value="LANC_like"/>
    <property type="match status" value="1"/>
</dbReference>
<dbReference type="OrthoDB" id="9148343at2"/>
<organism evidence="3 4">
    <name type="scientific">Nostoc piscinale CENA21</name>
    <dbReference type="NCBI Taxonomy" id="224013"/>
    <lineage>
        <taxon>Bacteria</taxon>
        <taxon>Bacillati</taxon>
        <taxon>Cyanobacteriota</taxon>
        <taxon>Cyanophyceae</taxon>
        <taxon>Nostocales</taxon>
        <taxon>Nostocaceae</taxon>
        <taxon>Nostoc</taxon>
    </lineage>
</organism>
<sequence length="1083" mass="121535">MNQSFFKSSNWYSANTLNERISSLYTCKYAIPTINTKLAQQRIQKWRSQFPLPIEPYFQQRLKIDGITEQEFLYLLGESIESVCQRQSVTPKWLTDLISAFSSSHSEVSRHLPQIFHKEAMFGFCYVIEPLIHQALERVNHEVQELVESEIFLPFNRGNIADILCTYLPSQLLRILNRTMVLELNVARLNGLLKGNTPDERFNSFVEQLRQPDVALAILQEYPILARQVTICLNNWVNFSLEFLHHLCNDWQKIQTIFSPDNDLGVLVAIDGNVGDKHRKGRSVLIAKFSSGLQIVYKPKSLAVDVHFQEFLTWLNQRGDHPPFQTLKILDCGTYGWVEFVSAKSCSSTEEIWRFYERQGGYLALLYLLEATDFHSENIIAAGEHPILLDLEALFHQRVGGLDETKAKQRVISTFSNSVFSTGLLPYRTWSNAESEGVDISGLGASAGQMIPYEVPKWEGVGTDEMHLVRQKQEIPKRHNRPILNGRDVNLLDYADAIVQGFTQIYQLLLKHRDELLSDQGPLSRFAEDEVRIVIRATSTYSLLLYEGFHPDMLRNALERDRLFDRLWSGIETDPQLIKIIPTERDDLQNGDIPMFLTSPNSRDLWTSSGERIVNYFDKSGATLVQERTQQLSSADLEKQLWVIRASLATSTMGADRQGSRWPAYSLREPQTIINPISLLAAARAIGDRLETLAFHGETDISWIGITVTEKGSWTLAPVGMDVYDGVSGIALFLAYLGTVTGEERYIKLAQSALTTLQLQIEEGQAYLKSIGGFNGWGGMIYTFTHLAKLWNKPDLLAEAEKLVEFCSDLIEQDEMLDIIGGTAGYLASLIGLYQCQPSSRTLAAAIKCGEHLLAKAQPMKYGIGWVNHHIGEKPLTGFSHGNAGIAWTLLELAALTGEYRFRTAALAAINYERSLFCQKVENWPDLRKFSQKISGNQDNSFTCMTAWCHGAPGIGLARLLSLPYIDDAEIRFEINTALKTTITQGFGHNHSLCHGDLGNLELLLQASLTLDDSQWKTQVDRFAAAILEGINQHGWLCGVPLGVETPGLMTGLAGIGYELLRLAAPEIVPSVLGLEAPKANIL</sequence>
<dbReference type="PIRSF" id="PIRSF037228">
    <property type="entry name" value="Lant_mod_RumM"/>
    <property type="match status" value="1"/>
</dbReference>
<dbReference type="Pfam" id="PF13575">
    <property type="entry name" value="DUF4135"/>
    <property type="match status" value="1"/>
</dbReference>